<dbReference type="Pfam" id="PF13853">
    <property type="entry name" value="7tm_4"/>
    <property type="match status" value="1"/>
</dbReference>
<feature type="domain" description="G-protein coupled receptors family 1 profile" evidence="10">
    <location>
        <begin position="41"/>
        <end position="290"/>
    </location>
</feature>
<gene>
    <name evidence="12" type="primary">LOC129323514</name>
</gene>
<keyword evidence="2 8" id="KW-0812">Transmembrane</keyword>
<feature type="transmembrane region" description="Helical" evidence="9">
    <location>
        <begin position="140"/>
        <end position="158"/>
    </location>
</feature>
<dbReference type="Gene3D" id="1.20.1070.10">
    <property type="entry name" value="Rhodopsin 7-helix transmembrane proteins"/>
    <property type="match status" value="1"/>
</dbReference>
<dbReference type="SUPFAM" id="SSF81321">
    <property type="entry name" value="Family A G protein-coupled receptor-like"/>
    <property type="match status" value="1"/>
</dbReference>
<keyword evidence="5 9" id="KW-0472">Membrane</keyword>
<evidence type="ECO:0000256" key="8">
    <source>
        <dbReference type="RuleBase" id="RU000688"/>
    </source>
</evidence>
<keyword evidence="9" id="KW-0716">Sensory transduction</keyword>
<dbReference type="GO" id="GO:0005886">
    <property type="term" value="C:plasma membrane"/>
    <property type="evidence" value="ECO:0007669"/>
    <property type="project" value="UniProtKB-SubCell"/>
</dbReference>
<evidence type="ECO:0000259" key="10">
    <source>
        <dbReference type="PROSITE" id="PS50262"/>
    </source>
</evidence>
<comment type="subcellular location">
    <subcellularLocation>
        <location evidence="9">Cell membrane</location>
        <topology evidence="9">Multi-pass membrane protein</topology>
    </subcellularLocation>
    <subcellularLocation>
        <location evidence="1">Membrane</location>
        <topology evidence="1">Multi-pass membrane protein</topology>
    </subcellularLocation>
</comment>
<reference evidence="12" key="1">
    <citation type="submission" date="2025-08" db="UniProtKB">
        <authorList>
            <consortium name="RefSeq"/>
        </authorList>
    </citation>
    <scope>IDENTIFICATION</scope>
    <source>
        <tissue evidence="12">Blood</tissue>
    </source>
</reference>
<keyword evidence="9" id="KW-0552">Olfaction</keyword>
<comment type="similarity">
    <text evidence="8">Belongs to the G-protein coupled receptor 1 family.</text>
</comment>
<sequence>MQEENQTQMSEFILVGFSDLFEVEILLFLLFLLIYILTIIGNLGMIVLIQTDSLRLSPMYFFLSNLSFIDICYSSVVTPRILYDLFTEKKIISYNACVMQLWFFTLYATTECYVLAAMAYDRFVAICNPLLYPVTMTRKICFQLIAGCYLVGIVTAIVHTSGTFRLHFCGPNEVSSFFCDIPPMLRLACSDNYVSKTVLFVFSGFVVVLNAIIVLISYSYILSTILRMRSSSGRRKTFSTCASHLMAVIVYYGTLTFMYVQPGGLEAVEQDKIVSVFYTIVIPMLNPAIYSLRNEEVKKALKKKLNKKIFLQQPKL</sequence>
<feature type="transmembrane region" description="Helical" evidence="9">
    <location>
        <begin position="60"/>
        <end position="81"/>
    </location>
</feature>
<dbReference type="InterPro" id="IPR000725">
    <property type="entry name" value="Olfact_rcpt"/>
</dbReference>
<evidence type="ECO:0000256" key="1">
    <source>
        <dbReference type="ARBA" id="ARBA00004141"/>
    </source>
</evidence>
<dbReference type="GeneID" id="129323514"/>
<dbReference type="CDD" id="cd15230">
    <property type="entry name" value="7tmA_OR5-like"/>
    <property type="match status" value="1"/>
</dbReference>
<feature type="transmembrane region" description="Helical" evidence="9">
    <location>
        <begin position="273"/>
        <end position="292"/>
    </location>
</feature>
<name>A0AA97KL29_EUBMA</name>
<evidence type="ECO:0000256" key="6">
    <source>
        <dbReference type="ARBA" id="ARBA00023170"/>
    </source>
</evidence>
<feature type="transmembrane region" description="Helical" evidence="9">
    <location>
        <begin position="25"/>
        <end position="48"/>
    </location>
</feature>
<dbReference type="InterPro" id="IPR017452">
    <property type="entry name" value="GPCR_Rhodpsn_7TM"/>
</dbReference>
<keyword evidence="6 8" id="KW-0675">Receptor</keyword>
<feature type="transmembrane region" description="Helical" evidence="9">
    <location>
        <begin position="242"/>
        <end position="261"/>
    </location>
</feature>
<evidence type="ECO:0000313" key="11">
    <source>
        <dbReference type="Proteomes" id="UP001190640"/>
    </source>
</evidence>
<evidence type="ECO:0000256" key="4">
    <source>
        <dbReference type="ARBA" id="ARBA00023040"/>
    </source>
</evidence>
<organism evidence="11 12">
    <name type="scientific">Eublepharis macularius</name>
    <name type="common">Leopard gecko</name>
    <name type="synonym">Cyrtodactylus macularius</name>
    <dbReference type="NCBI Taxonomy" id="481883"/>
    <lineage>
        <taxon>Eukaryota</taxon>
        <taxon>Metazoa</taxon>
        <taxon>Chordata</taxon>
        <taxon>Craniata</taxon>
        <taxon>Vertebrata</taxon>
        <taxon>Euteleostomi</taxon>
        <taxon>Lepidosauria</taxon>
        <taxon>Squamata</taxon>
        <taxon>Bifurcata</taxon>
        <taxon>Gekkota</taxon>
        <taxon>Eublepharidae</taxon>
        <taxon>Eublepharinae</taxon>
        <taxon>Eublepharis</taxon>
    </lineage>
</organism>
<dbReference type="PANTHER" id="PTHR48018">
    <property type="entry name" value="OLFACTORY RECEPTOR"/>
    <property type="match status" value="1"/>
</dbReference>
<protein>
    <recommendedName>
        <fullName evidence="9">Olfactory receptor</fullName>
    </recommendedName>
</protein>
<keyword evidence="11" id="KW-1185">Reference proteome</keyword>
<dbReference type="FunFam" id="1.20.1070.10:FF:000003">
    <property type="entry name" value="Olfactory receptor"/>
    <property type="match status" value="1"/>
</dbReference>
<evidence type="ECO:0000256" key="9">
    <source>
        <dbReference type="RuleBase" id="RU363047"/>
    </source>
</evidence>
<dbReference type="PROSITE" id="PS00237">
    <property type="entry name" value="G_PROTEIN_RECEP_F1_1"/>
    <property type="match status" value="1"/>
</dbReference>
<dbReference type="GO" id="GO:0004930">
    <property type="term" value="F:G protein-coupled receptor activity"/>
    <property type="evidence" value="ECO:0007669"/>
    <property type="project" value="UniProtKB-KW"/>
</dbReference>
<keyword evidence="9" id="KW-1003">Cell membrane</keyword>
<feature type="transmembrane region" description="Helical" evidence="9">
    <location>
        <begin position="101"/>
        <end position="120"/>
    </location>
</feature>
<evidence type="ECO:0000256" key="5">
    <source>
        <dbReference type="ARBA" id="ARBA00023136"/>
    </source>
</evidence>
<dbReference type="AlphaFoldDB" id="A0AA97KL29"/>
<evidence type="ECO:0000256" key="2">
    <source>
        <dbReference type="ARBA" id="ARBA00022692"/>
    </source>
</evidence>
<dbReference type="InterPro" id="IPR000276">
    <property type="entry name" value="GPCR_Rhodpsn"/>
</dbReference>
<dbReference type="PRINTS" id="PR00245">
    <property type="entry name" value="OLFACTORYR"/>
</dbReference>
<dbReference type="PRINTS" id="PR00237">
    <property type="entry name" value="GPCRRHODOPSN"/>
</dbReference>
<keyword evidence="3 9" id="KW-1133">Transmembrane helix</keyword>
<dbReference type="RefSeq" id="XP_054826025.1">
    <property type="nucleotide sequence ID" value="XM_054970050.1"/>
</dbReference>
<feature type="transmembrane region" description="Helical" evidence="9">
    <location>
        <begin position="200"/>
        <end position="221"/>
    </location>
</feature>
<dbReference type="KEGG" id="emc:129323514"/>
<dbReference type="Proteomes" id="UP001190640">
    <property type="component" value="Chromosome 2"/>
</dbReference>
<evidence type="ECO:0000256" key="7">
    <source>
        <dbReference type="ARBA" id="ARBA00023224"/>
    </source>
</evidence>
<evidence type="ECO:0000256" key="3">
    <source>
        <dbReference type="ARBA" id="ARBA00022989"/>
    </source>
</evidence>
<proteinExistence type="inferred from homology"/>
<accession>A0AA97KL29</accession>
<keyword evidence="4 8" id="KW-0297">G-protein coupled receptor</keyword>
<dbReference type="PROSITE" id="PS50262">
    <property type="entry name" value="G_PROTEIN_RECEP_F1_2"/>
    <property type="match status" value="1"/>
</dbReference>
<dbReference type="GO" id="GO:0004984">
    <property type="term" value="F:olfactory receptor activity"/>
    <property type="evidence" value="ECO:0007669"/>
    <property type="project" value="InterPro"/>
</dbReference>
<evidence type="ECO:0000313" key="12">
    <source>
        <dbReference type="RefSeq" id="XP_054826025.1"/>
    </source>
</evidence>
<keyword evidence="7 8" id="KW-0807">Transducer</keyword>